<accession>A0A1H6Z3Q8</accession>
<name>A0A1H6Z3Q8_9BACT</name>
<proteinExistence type="predicted"/>
<sequence length="116" mass="13793">MKSIPAQLLILLSYLNDASVNEKIKGRLDTIYEWLECKLTRIIDHEKLSDLKSKPDDPQVREQWRLILQEAISEDDLYSNELHAMFDEGIDLIQRNDPEWYQRYCSNKKKGEPEIR</sequence>
<protein>
    <submittedName>
        <fullName evidence="1">Uncharacterized protein</fullName>
    </submittedName>
</protein>
<reference evidence="2" key="1">
    <citation type="submission" date="2016-10" db="EMBL/GenBank/DDBJ databases">
        <authorList>
            <person name="Varghese N."/>
            <person name="Submissions S."/>
        </authorList>
    </citation>
    <scope>NUCLEOTIDE SEQUENCE [LARGE SCALE GENOMIC DNA]</scope>
    <source>
        <strain evidence="2">IBRC-M 10761</strain>
    </source>
</reference>
<evidence type="ECO:0000313" key="2">
    <source>
        <dbReference type="Proteomes" id="UP000199403"/>
    </source>
</evidence>
<dbReference type="OrthoDB" id="839974at2"/>
<keyword evidence="2" id="KW-1185">Reference proteome</keyword>
<evidence type="ECO:0000313" key="1">
    <source>
        <dbReference type="EMBL" id="SEJ48048.1"/>
    </source>
</evidence>
<dbReference type="Proteomes" id="UP000199403">
    <property type="component" value="Unassembled WGS sequence"/>
</dbReference>
<dbReference type="AlphaFoldDB" id="A0A1H6Z3Q8"/>
<organism evidence="1 2">
    <name type="scientific">Cyclobacterium xiamenense</name>
    <dbReference type="NCBI Taxonomy" id="1297121"/>
    <lineage>
        <taxon>Bacteria</taxon>
        <taxon>Pseudomonadati</taxon>
        <taxon>Bacteroidota</taxon>
        <taxon>Cytophagia</taxon>
        <taxon>Cytophagales</taxon>
        <taxon>Cyclobacteriaceae</taxon>
        <taxon>Cyclobacterium</taxon>
    </lineage>
</organism>
<gene>
    <name evidence="1" type="ORF">SAMN05192553_104197</name>
</gene>
<dbReference type="EMBL" id="FNZH01000004">
    <property type="protein sequence ID" value="SEJ48048.1"/>
    <property type="molecule type" value="Genomic_DNA"/>
</dbReference>
<dbReference type="RefSeq" id="WP_092175406.1">
    <property type="nucleotide sequence ID" value="NZ_FNZH01000004.1"/>
</dbReference>